<keyword evidence="1" id="KW-0812">Transmembrane</keyword>
<evidence type="ECO:0000313" key="3">
    <source>
        <dbReference type="Proteomes" id="UP000191522"/>
    </source>
</evidence>
<keyword evidence="1" id="KW-1133">Transmembrane helix</keyword>
<comment type="caution">
    <text evidence="2">The sequence shown here is derived from an EMBL/GenBank/DDBJ whole genome shotgun (WGS) entry which is preliminary data.</text>
</comment>
<keyword evidence="1" id="KW-0472">Membrane</keyword>
<evidence type="ECO:0000256" key="1">
    <source>
        <dbReference type="SAM" id="Phobius"/>
    </source>
</evidence>
<evidence type="ECO:0008006" key="4">
    <source>
        <dbReference type="Google" id="ProtNLM"/>
    </source>
</evidence>
<feature type="transmembrane region" description="Helical" evidence="1">
    <location>
        <begin position="53"/>
        <end position="75"/>
    </location>
</feature>
<keyword evidence="3" id="KW-1185">Reference proteome</keyword>
<dbReference type="OrthoDB" id="440755at2759"/>
<proteinExistence type="predicted"/>
<dbReference type="EMBL" id="MDYL01000008">
    <property type="protein sequence ID" value="OQD75111.1"/>
    <property type="molecule type" value="Genomic_DNA"/>
</dbReference>
<accession>A0A1V6PDM6</accession>
<dbReference type="Proteomes" id="UP000191522">
    <property type="component" value="Unassembled WGS sequence"/>
</dbReference>
<gene>
    <name evidence="2" type="ORF">PENDEC_c008G05022</name>
</gene>
<protein>
    <recommendedName>
        <fullName evidence="4">Major facilitator superfamily (MFS) profile domain-containing protein</fullName>
    </recommendedName>
</protein>
<name>A0A1V6PDM6_PENDC</name>
<organism evidence="2 3">
    <name type="scientific">Penicillium decumbens</name>
    <dbReference type="NCBI Taxonomy" id="69771"/>
    <lineage>
        <taxon>Eukaryota</taxon>
        <taxon>Fungi</taxon>
        <taxon>Dikarya</taxon>
        <taxon>Ascomycota</taxon>
        <taxon>Pezizomycotina</taxon>
        <taxon>Eurotiomycetes</taxon>
        <taxon>Eurotiomycetidae</taxon>
        <taxon>Eurotiales</taxon>
        <taxon>Aspergillaceae</taxon>
        <taxon>Penicillium</taxon>
    </lineage>
</organism>
<reference evidence="3" key="1">
    <citation type="journal article" date="2017" name="Nat. Microbiol.">
        <title>Global analysis of biosynthetic gene clusters reveals vast potential of secondary metabolite production in Penicillium species.</title>
        <authorList>
            <person name="Nielsen J.C."/>
            <person name="Grijseels S."/>
            <person name="Prigent S."/>
            <person name="Ji B."/>
            <person name="Dainat J."/>
            <person name="Nielsen K.F."/>
            <person name="Frisvad J.C."/>
            <person name="Workman M."/>
            <person name="Nielsen J."/>
        </authorList>
    </citation>
    <scope>NUCLEOTIDE SEQUENCE [LARGE SCALE GENOMIC DNA]</scope>
    <source>
        <strain evidence="3">IBT 11843</strain>
    </source>
</reference>
<sequence>MARAKGRLLPQRVNSIIGTLDLYGNSFGFRFASTTEVQIAKHSGSQILGYRSALFFGVAISVLALVLDVVFVRLVKDDSEGWGEEDLMQMDEMELANFAEATGANRLAAVERLF</sequence>
<dbReference type="AlphaFoldDB" id="A0A1V6PDM6"/>
<evidence type="ECO:0000313" key="2">
    <source>
        <dbReference type="EMBL" id="OQD75111.1"/>
    </source>
</evidence>